<keyword evidence="3" id="KW-1185">Reference proteome</keyword>
<feature type="transmembrane region" description="Helical" evidence="1">
    <location>
        <begin position="25"/>
        <end position="46"/>
    </location>
</feature>
<accession>A0A4R1Q401</accession>
<reference evidence="2 3" key="1">
    <citation type="submission" date="2019-03" db="EMBL/GenBank/DDBJ databases">
        <title>Genomic Encyclopedia of Type Strains, Phase IV (KMG-IV): sequencing the most valuable type-strain genomes for metagenomic binning, comparative biology and taxonomic classification.</title>
        <authorList>
            <person name="Goeker M."/>
        </authorList>
    </citation>
    <scope>NUCLEOTIDE SEQUENCE [LARGE SCALE GENOMIC DNA]</scope>
    <source>
        <strain evidence="2 3">DSM 15969</strain>
    </source>
</reference>
<dbReference type="EMBL" id="SLUI01000009">
    <property type="protein sequence ID" value="TCL36105.1"/>
    <property type="molecule type" value="Genomic_DNA"/>
</dbReference>
<name>A0A4R1Q401_9FIRM</name>
<evidence type="ECO:0000313" key="2">
    <source>
        <dbReference type="EMBL" id="TCL36105.1"/>
    </source>
</evidence>
<sequence length="47" mass="5650">MKEDMYTYHYYKHRAVNKGVRITEYIFHFAASCFVVFFAALAVKLIR</sequence>
<organism evidence="2 3">
    <name type="scientific">Anaerospora hongkongensis</name>
    <dbReference type="NCBI Taxonomy" id="244830"/>
    <lineage>
        <taxon>Bacteria</taxon>
        <taxon>Bacillati</taxon>
        <taxon>Bacillota</taxon>
        <taxon>Negativicutes</taxon>
        <taxon>Selenomonadales</taxon>
        <taxon>Sporomusaceae</taxon>
        <taxon>Anaerospora</taxon>
    </lineage>
</organism>
<gene>
    <name evidence="2" type="ORF">EV210_10954</name>
</gene>
<dbReference type="RefSeq" id="WP_165898904.1">
    <property type="nucleotide sequence ID" value="NZ_DAIMLW010000008.1"/>
</dbReference>
<comment type="caution">
    <text evidence="2">The sequence shown here is derived from an EMBL/GenBank/DDBJ whole genome shotgun (WGS) entry which is preliminary data.</text>
</comment>
<dbReference type="Proteomes" id="UP000295063">
    <property type="component" value="Unassembled WGS sequence"/>
</dbReference>
<evidence type="ECO:0000256" key="1">
    <source>
        <dbReference type="SAM" id="Phobius"/>
    </source>
</evidence>
<keyword evidence="1" id="KW-1133">Transmembrane helix</keyword>
<proteinExistence type="predicted"/>
<dbReference type="AlphaFoldDB" id="A0A4R1Q401"/>
<protein>
    <submittedName>
        <fullName evidence="2">Uncharacterized protein</fullName>
    </submittedName>
</protein>
<keyword evidence="1" id="KW-0812">Transmembrane</keyword>
<keyword evidence="1" id="KW-0472">Membrane</keyword>
<evidence type="ECO:0000313" key="3">
    <source>
        <dbReference type="Proteomes" id="UP000295063"/>
    </source>
</evidence>